<gene>
    <name evidence="3" type="ORF">TRFO_11976</name>
</gene>
<proteinExistence type="predicted"/>
<dbReference type="InterPro" id="IPR036184">
    <property type="entry name" value="IBP39-like_C_sf"/>
</dbReference>
<evidence type="ECO:0000313" key="4">
    <source>
        <dbReference type="Proteomes" id="UP000179807"/>
    </source>
</evidence>
<evidence type="ECO:0000313" key="3">
    <source>
        <dbReference type="EMBL" id="OHS93165.1"/>
    </source>
</evidence>
<dbReference type="AlphaFoldDB" id="A0A1J4J6V6"/>
<dbReference type="InterPro" id="IPR018845">
    <property type="entry name" value="Initiator-bd"/>
</dbReference>
<feature type="domain" description="Initiator binding" evidence="1">
    <location>
        <begin position="5"/>
        <end position="92"/>
    </location>
</feature>
<dbReference type="RefSeq" id="XP_068346302.1">
    <property type="nucleotide sequence ID" value="XM_068496351.1"/>
</dbReference>
<dbReference type="OrthoDB" id="10262735at2759"/>
<dbReference type="SUPFAM" id="SSF103409">
    <property type="entry name" value="39 kda initiator binding protein, IBP39, C-terminal domains"/>
    <property type="match status" value="1"/>
</dbReference>
<evidence type="ECO:0000259" key="1">
    <source>
        <dbReference type="Pfam" id="PF10416"/>
    </source>
</evidence>
<evidence type="ECO:0008006" key="5">
    <source>
        <dbReference type="Google" id="ProtNLM"/>
    </source>
</evidence>
<evidence type="ECO:0000259" key="2">
    <source>
        <dbReference type="Pfam" id="PF11422"/>
    </source>
</evidence>
<dbReference type="Gene3D" id="1.10.10.10">
    <property type="entry name" value="Winged helix-like DNA-binding domain superfamily/Winged helix DNA-binding domain"/>
    <property type="match status" value="1"/>
</dbReference>
<keyword evidence="4" id="KW-1185">Reference proteome</keyword>
<organism evidence="3 4">
    <name type="scientific">Tritrichomonas foetus</name>
    <dbReference type="NCBI Taxonomy" id="1144522"/>
    <lineage>
        <taxon>Eukaryota</taxon>
        <taxon>Metamonada</taxon>
        <taxon>Parabasalia</taxon>
        <taxon>Tritrichomonadida</taxon>
        <taxon>Tritrichomonadidae</taxon>
        <taxon>Tritrichomonas</taxon>
    </lineage>
</organism>
<dbReference type="Proteomes" id="UP000179807">
    <property type="component" value="Unassembled WGS sequence"/>
</dbReference>
<dbReference type="Pfam" id="PF10416">
    <property type="entry name" value="IBD"/>
    <property type="match status" value="1"/>
</dbReference>
<accession>A0A1J4J6V6</accession>
<dbReference type="InterPro" id="IPR036390">
    <property type="entry name" value="WH_DNA-bd_sf"/>
</dbReference>
<protein>
    <recommendedName>
        <fullName evidence="5">Initiator binding domain-containing protein</fullName>
    </recommendedName>
</protein>
<comment type="caution">
    <text evidence="3">The sequence shown here is derived from an EMBL/GenBank/DDBJ whole genome shotgun (WGS) entry which is preliminary data.</text>
</comment>
<feature type="domain" description="Initiator binding protein 39kDa C-terminal" evidence="2">
    <location>
        <begin position="141"/>
        <end position="303"/>
    </location>
</feature>
<reference evidence="3" key="1">
    <citation type="submission" date="2016-10" db="EMBL/GenBank/DDBJ databases">
        <authorList>
            <person name="Benchimol M."/>
            <person name="Almeida L.G."/>
            <person name="Vasconcelos A.T."/>
            <person name="Perreira-Neves A."/>
            <person name="Rosa I.A."/>
            <person name="Tasca T."/>
            <person name="Bogo M.R."/>
            <person name="de Souza W."/>
        </authorList>
    </citation>
    <scope>NUCLEOTIDE SEQUENCE [LARGE SCALE GENOMIC DNA]</scope>
    <source>
        <strain evidence="3">K</strain>
    </source>
</reference>
<dbReference type="InterPro" id="IPR036388">
    <property type="entry name" value="WH-like_DNA-bd_sf"/>
</dbReference>
<name>A0A1J4J6V6_9EUKA</name>
<dbReference type="SUPFAM" id="SSF46785">
    <property type="entry name" value="Winged helix' DNA-binding domain"/>
    <property type="match status" value="1"/>
</dbReference>
<dbReference type="InterPro" id="IPR024238">
    <property type="entry name" value="IBP39_C"/>
</dbReference>
<dbReference type="EMBL" id="MLAK01001426">
    <property type="protein sequence ID" value="OHS93165.1"/>
    <property type="molecule type" value="Genomic_DNA"/>
</dbReference>
<sequence>MDDPHQIPQNILSFVRSRSTRSENTRFPYKLNVILTWVGADEEKSENAGCGWISHEEFFIDKSKLCEVMNVKLNTLNVNLKTLGFKQTRPREGNKTYYKNDEMSFNSENTTFSRIRNSRCKPEALLNLQLPAVYLPCLEPLHLFMMDRKSIDQFKKCVIDKWEELVGGKLIFAVPLKDFIKALEINLNDTLFTDTYVIQQALVPRIPNVMDIFDFAVFLARFGPFENIQTKMNQYQGIFMSDFYFSSNSLSTSFSDTFHNCFRFSLLQVGEYHCYNLPLVSTTAYFLIDEDGICYPSWSEMLQRNYFLSHTPNFQ</sequence>
<dbReference type="GeneID" id="94831055"/>
<dbReference type="VEuPathDB" id="TrichDB:TRFO_11976"/>
<dbReference type="Pfam" id="PF11422">
    <property type="entry name" value="IBP39"/>
    <property type="match status" value="1"/>
</dbReference>